<dbReference type="InterPro" id="IPR026579">
    <property type="entry name" value="FtsQ"/>
</dbReference>
<evidence type="ECO:0000256" key="4">
    <source>
        <dbReference type="ARBA" id="ARBA00022618"/>
    </source>
</evidence>
<dbReference type="EMBL" id="PIQG01000002">
    <property type="protein sequence ID" value="RUO78729.1"/>
    <property type="molecule type" value="Genomic_DNA"/>
</dbReference>
<dbReference type="GO" id="GO:0043093">
    <property type="term" value="P:FtsZ-dependent cytokinesis"/>
    <property type="evidence" value="ECO:0007669"/>
    <property type="project" value="UniProtKB-UniRule"/>
</dbReference>
<feature type="domain" description="POTRA" evidence="10">
    <location>
        <begin position="20"/>
        <end position="89"/>
    </location>
</feature>
<dbReference type="Pfam" id="PF03799">
    <property type="entry name" value="FtsQ_DivIB_C"/>
    <property type="match status" value="1"/>
</dbReference>
<evidence type="ECO:0000256" key="2">
    <source>
        <dbReference type="ARBA" id="ARBA00022475"/>
    </source>
</evidence>
<evidence type="ECO:0000256" key="1">
    <source>
        <dbReference type="ARBA" id="ARBA00004370"/>
    </source>
</evidence>
<dbReference type="GO" id="GO:0005886">
    <property type="term" value="C:plasma membrane"/>
    <property type="evidence" value="ECO:0007669"/>
    <property type="project" value="UniProtKB-SubCell"/>
</dbReference>
<dbReference type="PROSITE" id="PS51779">
    <property type="entry name" value="POTRA"/>
    <property type="match status" value="1"/>
</dbReference>
<keyword evidence="3 9" id="KW-0997">Cell inner membrane</keyword>
<keyword evidence="5 9" id="KW-0812">Transmembrane</keyword>
<name>A0A432ZLA7_9GAMM</name>
<evidence type="ECO:0000256" key="7">
    <source>
        <dbReference type="ARBA" id="ARBA00023136"/>
    </source>
</evidence>
<evidence type="ECO:0000256" key="3">
    <source>
        <dbReference type="ARBA" id="ARBA00022519"/>
    </source>
</evidence>
<keyword evidence="4 9" id="KW-0132">Cell division</keyword>
<comment type="subcellular location">
    <subcellularLocation>
        <location evidence="9">Cell inner membrane</location>
        <topology evidence="9">Single-pass type II membrane protein</topology>
    </subcellularLocation>
    <subcellularLocation>
        <location evidence="1">Membrane</location>
    </subcellularLocation>
    <text evidence="9">Localizes to the division septum.</text>
</comment>
<comment type="similarity">
    <text evidence="9">Belongs to the FtsQ/DivIB family. FtsQ subfamily.</text>
</comment>
<comment type="subunit">
    <text evidence="9">Part of a complex composed of FtsB, FtsL and FtsQ.</text>
</comment>
<keyword evidence="6 9" id="KW-1133">Transmembrane helix</keyword>
<comment type="function">
    <text evidence="9">Essential cell division protein. May link together the upstream cell division proteins, which are predominantly cytoplasmic, with the downstream cell division proteins, which are predominantly periplasmic. May control correct divisome assembly.</text>
</comment>
<keyword evidence="2 9" id="KW-1003">Cell membrane</keyword>
<evidence type="ECO:0000256" key="8">
    <source>
        <dbReference type="ARBA" id="ARBA00023306"/>
    </source>
</evidence>
<evidence type="ECO:0000259" key="10">
    <source>
        <dbReference type="PROSITE" id="PS51779"/>
    </source>
</evidence>
<dbReference type="PANTHER" id="PTHR35851:SF1">
    <property type="entry name" value="CELL DIVISION PROTEIN FTSQ"/>
    <property type="match status" value="1"/>
</dbReference>
<dbReference type="HAMAP" id="MF_00911">
    <property type="entry name" value="FtsQ_subfam"/>
    <property type="match status" value="1"/>
</dbReference>
<keyword evidence="7 9" id="KW-0472">Membrane</keyword>
<evidence type="ECO:0000256" key="5">
    <source>
        <dbReference type="ARBA" id="ARBA00022692"/>
    </source>
</evidence>
<evidence type="ECO:0000256" key="6">
    <source>
        <dbReference type="ARBA" id="ARBA00022989"/>
    </source>
</evidence>
<evidence type="ECO:0000313" key="11">
    <source>
        <dbReference type="EMBL" id="RUO78729.1"/>
    </source>
</evidence>
<keyword evidence="8 9" id="KW-0131">Cell cycle</keyword>
<gene>
    <name evidence="9" type="primary">ftsQ</name>
    <name evidence="11" type="ORF">CWI83_05750</name>
</gene>
<dbReference type="GO" id="GO:0090529">
    <property type="term" value="P:cell septum assembly"/>
    <property type="evidence" value="ECO:0007669"/>
    <property type="project" value="InterPro"/>
</dbReference>
<dbReference type="GO" id="GO:0032153">
    <property type="term" value="C:cell division site"/>
    <property type="evidence" value="ECO:0007669"/>
    <property type="project" value="UniProtKB-UniRule"/>
</dbReference>
<protein>
    <recommendedName>
        <fullName evidence="9">Cell division protein FtsQ</fullName>
    </recommendedName>
</protein>
<dbReference type="Pfam" id="PF08478">
    <property type="entry name" value="POTRA_1"/>
    <property type="match status" value="1"/>
</dbReference>
<dbReference type="InterPro" id="IPR013685">
    <property type="entry name" value="POTRA_FtsQ_type"/>
</dbReference>
<dbReference type="InterPro" id="IPR045335">
    <property type="entry name" value="FtsQ_C_sf"/>
</dbReference>
<proteinExistence type="inferred from homology"/>
<dbReference type="PANTHER" id="PTHR35851">
    <property type="entry name" value="CELL DIVISION PROTEIN FTSQ"/>
    <property type="match status" value="1"/>
</dbReference>
<dbReference type="AlphaFoldDB" id="A0A432ZLA7"/>
<accession>A0A432ZLA7</accession>
<dbReference type="Proteomes" id="UP000288279">
    <property type="component" value="Unassembled WGS sequence"/>
</dbReference>
<sequence length="224" mass="25741">MGSIATAVWLYYVAMDANQVPLKRLVVQGELQYVSAAEVREQLQQRPLGSFFSAEVDEIRAQLEAMPWVYSVSVRKEWPDLLKVYLREQRPLAHWNAQQRPQAMVNEQGLVFEADKSRLQQPLPYLAGPEHAVAETVKSYRQVLELLELNGFALSSLQLSDRFAVTVVLESGIELKLGREGLLERVQRFIDLYPEIRDYKDTAVEYIDLRYDTGVAVSWRQPQT</sequence>
<dbReference type="OrthoDB" id="9790370at2"/>
<dbReference type="Gene3D" id="3.10.20.310">
    <property type="entry name" value="membrane protein fhac"/>
    <property type="match status" value="1"/>
</dbReference>
<organism evidence="11 12">
    <name type="scientific">Pseudidiomarina taiwanensis</name>
    <dbReference type="NCBI Taxonomy" id="337250"/>
    <lineage>
        <taxon>Bacteria</taxon>
        <taxon>Pseudomonadati</taxon>
        <taxon>Pseudomonadota</taxon>
        <taxon>Gammaproteobacteria</taxon>
        <taxon>Alteromonadales</taxon>
        <taxon>Idiomarinaceae</taxon>
        <taxon>Pseudidiomarina</taxon>
    </lineage>
</organism>
<comment type="caution">
    <text evidence="11">The sequence shown here is derived from an EMBL/GenBank/DDBJ whole genome shotgun (WGS) entry which is preliminary data.</text>
</comment>
<dbReference type="InterPro" id="IPR034746">
    <property type="entry name" value="POTRA"/>
</dbReference>
<reference evidence="11 12" key="1">
    <citation type="journal article" date="2011" name="Front. Microbiol.">
        <title>Genomic signatures of strain selection and enhancement in Bacillus atrophaeus var. globigii, a historical biowarfare simulant.</title>
        <authorList>
            <person name="Gibbons H.S."/>
            <person name="Broomall S.M."/>
            <person name="McNew L.A."/>
            <person name="Daligault H."/>
            <person name="Chapman C."/>
            <person name="Bruce D."/>
            <person name="Karavis M."/>
            <person name="Krepps M."/>
            <person name="McGregor P.A."/>
            <person name="Hong C."/>
            <person name="Park K.H."/>
            <person name="Akmal A."/>
            <person name="Feldman A."/>
            <person name="Lin J.S."/>
            <person name="Chang W.E."/>
            <person name="Higgs B.W."/>
            <person name="Demirev P."/>
            <person name="Lindquist J."/>
            <person name="Liem A."/>
            <person name="Fochler E."/>
            <person name="Read T.D."/>
            <person name="Tapia R."/>
            <person name="Johnson S."/>
            <person name="Bishop-Lilly K.A."/>
            <person name="Detter C."/>
            <person name="Han C."/>
            <person name="Sozhamannan S."/>
            <person name="Rosenzweig C.N."/>
            <person name="Skowronski E.W."/>
        </authorList>
    </citation>
    <scope>NUCLEOTIDE SEQUENCE [LARGE SCALE GENOMIC DNA]</scope>
    <source>
        <strain evidence="11 12">PIT1</strain>
    </source>
</reference>
<keyword evidence="12" id="KW-1185">Reference proteome</keyword>
<evidence type="ECO:0000256" key="9">
    <source>
        <dbReference type="HAMAP-Rule" id="MF_00911"/>
    </source>
</evidence>
<dbReference type="InterPro" id="IPR005548">
    <property type="entry name" value="Cell_div_FtsQ/DivIB_C"/>
</dbReference>
<evidence type="ECO:0000313" key="12">
    <source>
        <dbReference type="Proteomes" id="UP000288279"/>
    </source>
</evidence>
<dbReference type="Gene3D" id="3.40.50.11690">
    <property type="entry name" value="Cell division protein FtsQ/DivIB"/>
    <property type="match status" value="1"/>
</dbReference>